<dbReference type="RefSeq" id="WP_382041450.1">
    <property type="nucleotide sequence ID" value="NZ_JBHSKJ010000007.1"/>
</dbReference>
<dbReference type="PANTHER" id="PTHR44154:SF1">
    <property type="entry name" value="QUINONE OXIDOREDUCTASE"/>
    <property type="match status" value="1"/>
</dbReference>
<dbReference type="InterPro" id="IPR013149">
    <property type="entry name" value="ADH-like_C"/>
</dbReference>
<dbReference type="InterPro" id="IPR051603">
    <property type="entry name" value="Zinc-ADH_QOR/CCCR"/>
</dbReference>
<name>A0ABW0A0Q0_9ACTN</name>
<accession>A0ABW0A0Q0</accession>
<evidence type="ECO:0000313" key="4">
    <source>
        <dbReference type="Proteomes" id="UP001596222"/>
    </source>
</evidence>
<sequence length="331" mass="33264">MRAAYIDRLGPPEEIVVGELPAPRPGPGPTDVLVDVAATTVNPVDALVRSGRFRTALPFPFVIGRDLVGTVAEAGPGAPGFAPGDPVWCNSLGHCGRQGAAAEQAVVPADRLYPLPAGARPEDVVAVAHPAVTAYLALFTHGGLRAGGTVFVGGAAGNVGSALVTLAVWAGARVVATAAARDAEYVRSLGAGEVLDYADHGLTGPGLAGRLAAAAPGGVDVHVATHGGHDLDAAVTLLAPRGRIVLLAGVAARPVLPVGPLYQKGGAVVGFAISHASTAELAEAAGVVGRLAATGRLRARAVERLPLAAAAEAHRRMEGGELRGRRLLLTI</sequence>
<keyword evidence="4" id="KW-1185">Reference proteome</keyword>
<evidence type="ECO:0000313" key="3">
    <source>
        <dbReference type="EMBL" id="MFC5145907.1"/>
    </source>
</evidence>
<evidence type="ECO:0000259" key="2">
    <source>
        <dbReference type="SMART" id="SM00829"/>
    </source>
</evidence>
<protein>
    <submittedName>
        <fullName evidence="3">NADPH:quinone reductase</fullName>
    </submittedName>
</protein>
<dbReference type="InterPro" id="IPR020843">
    <property type="entry name" value="ER"/>
</dbReference>
<dbReference type="PANTHER" id="PTHR44154">
    <property type="entry name" value="QUINONE OXIDOREDUCTASE"/>
    <property type="match status" value="1"/>
</dbReference>
<dbReference type="Gene3D" id="3.40.50.720">
    <property type="entry name" value="NAD(P)-binding Rossmann-like Domain"/>
    <property type="match status" value="1"/>
</dbReference>
<dbReference type="Pfam" id="PF08240">
    <property type="entry name" value="ADH_N"/>
    <property type="match status" value="1"/>
</dbReference>
<keyword evidence="1" id="KW-0521">NADP</keyword>
<dbReference type="SUPFAM" id="SSF51735">
    <property type="entry name" value="NAD(P)-binding Rossmann-fold domains"/>
    <property type="match status" value="1"/>
</dbReference>
<proteinExistence type="predicted"/>
<evidence type="ECO:0000256" key="1">
    <source>
        <dbReference type="ARBA" id="ARBA00022857"/>
    </source>
</evidence>
<dbReference type="InterPro" id="IPR013154">
    <property type="entry name" value="ADH-like_N"/>
</dbReference>
<gene>
    <name evidence="3" type="ORF">ACFPP6_14680</name>
</gene>
<dbReference type="CDD" id="cd08253">
    <property type="entry name" value="zeta_crystallin"/>
    <property type="match status" value="1"/>
</dbReference>
<dbReference type="Pfam" id="PF00107">
    <property type="entry name" value="ADH_zinc_N"/>
    <property type="match status" value="1"/>
</dbReference>
<dbReference type="Gene3D" id="3.90.180.10">
    <property type="entry name" value="Medium-chain alcohol dehydrogenases, catalytic domain"/>
    <property type="match status" value="1"/>
</dbReference>
<feature type="domain" description="Enoyl reductase (ER)" evidence="2">
    <location>
        <begin position="10"/>
        <end position="328"/>
    </location>
</feature>
<organism evidence="3 4">
    <name type="scientific">Streptomyces aureoversilis</name>
    <dbReference type="NCBI Taxonomy" id="67277"/>
    <lineage>
        <taxon>Bacteria</taxon>
        <taxon>Bacillati</taxon>
        <taxon>Actinomycetota</taxon>
        <taxon>Actinomycetes</taxon>
        <taxon>Kitasatosporales</taxon>
        <taxon>Streptomycetaceae</taxon>
        <taxon>Streptomyces</taxon>
    </lineage>
</organism>
<dbReference type="InterPro" id="IPR011032">
    <property type="entry name" value="GroES-like_sf"/>
</dbReference>
<dbReference type="EMBL" id="JBHSKJ010000007">
    <property type="protein sequence ID" value="MFC5145907.1"/>
    <property type="molecule type" value="Genomic_DNA"/>
</dbReference>
<dbReference type="InterPro" id="IPR036291">
    <property type="entry name" value="NAD(P)-bd_dom_sf"/>
</dbReference>
<dbReference type="SMART" id="SM00829">
    <property type="entry name" value="PKS_ER"/>
    <property type="match status" value="1"/>
</dbReference>
<comment type="caution">
    <text evidence="3">The sequence shown here is derived from an EMBL/GenBank/DDBJ whole genome shotgun (WGS) entry which is preliminary data.</text>
</comment>
<dbReference type="Proteomes" id="UP001596222">
    <property type="component" value="Unassembled WGS sequence"/>
</dbReference>
<dbReference type="SUPFAM" id="SSF50129">
    <property type="entry name" value="GroES-like"/>
    <property type="match status" value="1"/>
</dbReference>
<reference evidence="4" key="1">
    <citation type="journal article" date="2019" name="Int. J. Syst. Evol. Microbiol.">
        <title>The Global Catalogue of Microorganisms (GCM) 10K type strain sequencing project: providing services to taxonomists for standard genome sequencing and annotation.</title>
        <authorList>
            <consortium name="The Broad Institute Genomics Platform"/>
            <consortium name="The Broad Institute Genome Sequencing Center for Infectious Disease"/>
            <person name="Wu L."/>
            <person name="Ma J."/>
        </authorList>
    </citation>
    <scope>NUCLEOTIDE SEQUENCE [LARGE SCALE GENOMIC DNA]</scope>
    <source>
        <strain evidence="4">CGMCC 4.1641</strain>
    </source>
</reference>